<feature type="region of interest" description="Disordered" evidence="1">
    <location>
        <begin position="66"/>
        <end position="88"/>
    </location>
</feature>
<evidence type="ECO:0000313" key="4">
    <source>
        <dbReference type="Proteomes" id="UP000292459"/>
    </source>
</evidence>
<feature type="transmembrane region" description="Helical" evidence="2">
    <location>
        <begin position="28"/>
        <end position="48"/>
    </location>
</feature>
<name>A0A4Q7EAE7_9CYAN</name>
<accession>A0A4Q7EAE7</accession>
<evidence type="ECO:0000256" key="1">
    <source>
        <dbReference type="SAM" id="MobiDB-lite"/>
    </source>
</evidence>
<protein>
    <submittedName>
        <fullName evidence="3">Uncharacterized protein</fullName>
    </submittedName>
</protein>
<gene>
    <name evidence="3" type="ORF">DYY88_12645</name>
</gene>
<sequence>MTCPYTDKTRPTSGTVPPICPYAQQQRLSGLSILLAIGVVVLTIAVLMDLRPTVCQVIAPAPPDAVEAAPSQQAPADADGIKFWPENE</sequence>
<dbReference type="EMBL" id="QVFV01000002">
    <property type="protein sequence ID" value="RZM79561.1"/>
    <property type="molecule type" value="Genomic_DNA"/>
</dbReference>
<keyword evidence="2" id="KW-0812">Transmembrane</keyword>
<feature type="compositionally biased region" description="Low complexity" evidence="1">
    <location>
        <begin position="66"/>
        <end position="78"/>
    </location>
</feature>
<dbReference type="AlphaFoldDB" id="A0A4Q7EAE7"/>
<keyword evidence="4" id="KW-1185">Reference proteome</keyword>
<proteinExistence type="predicted"/>
<keyword evidence="2" id="KW-0472">Membrane</keyword>
<comment type="caution">
    <text evidence="3">The sequence shown here is derived from an EMBL/GenBank/DDBJ whole genome shotgun (WGS) entry which is preliminary data.</text>
</comment>
<dbReference type="Proteomes" id="UP000292459">
    <property type="component" value="Unassembled WGS sequence"/>
</dbReference>
<evidence type="ECO:0000256" key="2">
    <source>
        <dbReference type="SAM" id="Phobius"/>
    </source>
</evidence>
<dbReference type="RefSeq" id="WP_130199421.1">
    <property type="nucleotide sequence ID" value="NZ_QVFV01000002.1"/>
</dbReference>
<organism evidence="3 4">
    <name type="scientific">Leptolyngbya iicbica LK</name>
    <dbReference type="NCBI Taxonomy" id="2294035"/>
    <lineage>
        <taxon>Bacteria</taxon>
        <taxon>Bacillati</taxon>
        <taxon>Cyanobacteriota</taxon>
        <taxon>Cyanophyceae</taxon>
        <taxon>Leptolyngbyales</taxon>
        <taxon>Leptolyngbyaceae</taxon>
        <taxon>Leptolyngbya group</taxon>
        <taxon>Leptolyngbya</taxon>
        <taxon>Leptolyngbya iicbica</taxon>
    </lineage>
</organism>
<reference evidence="3 4" key="1">
    <citation type="submission" date="2018-11" db="EMBL/GenBank/DDBJ databases">
        <title>Whole genome sequencing of an environmental sample.</title>
        <authorList>
            <person name="Sarangi A.N."/>
            <person name="Singh D."/>
            <person name="Tripathy S."/>
        </authorList>
    </citation>
    <scope>NUCLEOTIDE SEQUENCE [LARGE SCALE GENOMIC DNA]</scope>
    <source>
        <strain evidence="3 4">Lakshadweep</strain>
    </source>
</reference>
<evidence type="ECO:0000313" key="3">
    <source>
        <dbReference type="EMBL" id="RZM79561.1"/>
    </source>
</evidence>
<keyword evidence="2" id="KW-1133">Transmembrane helix</keyword>